<dbReference type="STRING" id="56107.Cylst_1458"/>
<dbReference type="InterPro" id="IPR014951">
    <property type="entry name" value="DUF1822"/>
</dbReference>
<evidence type="ECO:0000313" key="2">
    <source>
        <dbReference type="Proteomes" id="UP000010475"/>
    </source>
</evidence>
<dbReference type="OrthoDB" id="512705at2"/>
<accession>K9WW52</accession>
<keyword evidence="2" id="KW-1185">Reference proteome</keyword>
<evidence type="ECO:0008006" key="3">
    <source>
        <dbReference type="Google" id="ProtNLM"/>
    </source>
</evidence>
<dbReference type="eggNOG" id="COG1672">
    <property type="taxonomic scope" value="Bacteria"/>
</dbReference>
<sequence length="314" mass="34550">MTYNNIVDSPLPLPISQQTKLIAQQLADQLTVIAVDERVYLNTLAVLVVNDYLQMMGFATDLGGSETFNSLLHFAADVSDLKVTGLGHLECRAVTPGEFSCYIPEDVWQDRIGYVVVEIAKSQRLALLLGFTQSVTEASLPLKQLQPPEFLLRHLHQLVQALDSVNTVVISQWFENLFVAGWQNLEALFAGDTLNLALSLRSDTAPEREVVGAKLIDWGVELGGEAVTLLVALTGTTDEQVGVRVQVRPVPGTSYLPPNLVLAICSPTGETLKEVCSRSLDDYIQLPRFQGVRGDRFQLRLTLNQVSFTEDLAI</sequence>
<dbReference type="HOGENOM" id="CLU_073017_0_0_3"/>
<gene>
    <name evidence="1" type="ORF">Cylst_1458</name>
</gene>
<dbReference type="RefSeq" id="WP_015206998.1">
    <property type="nucleotide sequence ID" value="NC_019757.1"/>
</dbReference>
<protein>
    <recommendedName>
        <fullName evidence="3">DUF1822 family protein</fullName>
    </recommendedName>
</protein>
<dbReference type="PATRIC" id="fig|56107.3.peg.1646"/>
<dbReference type="Pfam" id="PF08852">
    <property type="entry name" value="DUF1822"/>
    <property type="match status" value="1"/>
</dbReference>
<proteinExistence type="predicted"/>
<dbReference type="KEGG" id="csg:Cylst_1458"/>
<organism evidence="1 2">
    <name type="scientific">Cylindrospermum stagnale PCC 7417</name>
    <dbReference type="NCBI Taxonomy" id="56107"/>
    <lineage>
        <taxon>Bacteria</taxon>
        <taxon>Bacillati</taxon>
        <taxon>Cyanobacteriota</taxon>
        <taxon>Cyanophyceae</taxon>
        <taxon>Nostocales</taxon>
        <taxon>Nostocaceae</taxon>
        <taxon>Cylindrospermum</taxon>
    </lineage>
</organism>
<dbReference type="AlphaFoldDB" id="K9WW52"/>
<name>K9WW52_9NOST</name>
<dbReference type="EMBL" id="CP003642">
    <property type="protein sequence ID" value="AFZ23742.1"/>
    <property type="molecule type" value="Genomic_DNA"/>
</dbReference>
<evidence type="ECO:0000313" key="1">
    <source>
        <dbReference type="EMBL" id="AFZ23742.1"/>
    </source>
</evidence>
<dbReference type="Proteomes" id="UP000010475">
    <property type="component" value="Chromosome"/>
</dbReference>
<reference evidence="1 2" key="1">
    <citation type="submission" date="2012-06" db="EMBL/GenBank/DDBJ databases">
        <title>Finished chromosome of genome of Cylindrospermum stagnale PCC 7417.</title>
        <authorList>
            <consortium name="US DOE Joint Genome Institute"/>
            <person name="Gugger M."/>
            <person name="Coursin T."/>
            <person name="Rippka R."/>
            <person name="Tandeau De Marsac N."/>
            <person name="Huntemann M."/>
            <person name="Wei C.-L."/>
            <person name="Han J."/>
            <person name="Detter J.C."/>
            <person name="Han C."/>
            <person name="Tapia R."/>
            <person name="Chen A."/>
            <person name="Kyrpides N."/>
            <person name="Mavromatis K."/>
            <person name="Markowitz V."/>
            <person name="Szeto E."/>
            <person name="Ivanova N."/>
            <person name="Pagani I."/>
            <person name="Pati A."/>
            <person name="Goodwin L."/>
            <person name="Nordberg H.P."/>
            <person name="Cantor M.N."/>
            <person name="Hua S.X."/>
            <person name="Woyke T."/>
            <person name="Kerfeld C.A."/>
        </authorList>
    </citation>
    <scope>NUCLEOTIDE SEQUENCE [LARGE SCALE GENOMIC DNA]</scope>
    <source>
        <strain evidence="1 2">PCC 7417</strain>
    </source>
</reference>